<keyword evidence="3" id="KW-1185">Reference proteome</keyword>
<sequence length="253" mass="28792">MMGVKKNTALDSENVPNELEGCYHVYLDCGSNRGVQVQKLYEPELYPDVPVNTFFKKIFGKVAKRREVCSVGFEPNAKHTEYLKRIESSYNKCGYRTFFKVPTGLADYDGEGSYFSDNSKEFYEWGGGVIEKRVTSKANTGKVEIIRLVKYIKDIVNTRDTGASEQDLLSYNPPRVMMKIDIEGSEKDVLIDMALSGTLEIIDFAFIEYHDDHLTDPADRQKTEDARMVANTLSKYSKYDETYGLSDEPLPKC</sequence>
<dbReference type="Proteomes" id="UP000054560">
    <property type="component" value="Unassembled WGS sequence"/>
</dbReference>
<dbReference type="InterPro" id="IPR006342">
    <property type="entry name" value="FkbM_mtfrase"/>
</dbReference>
<dbReference type="Gene3D" id="3.40.50.150">
    <property type="entry name" value="Vaccinia Virus protein VP39"/>
    <property type="match status" value="1"/>
</dbReference>
<dbReference type="InterPro" id="IPR029063">
    <property type="entry name" value="SAM-dependent_MTases_sf"/>
</dbReference>
<organism evidence="2 3">
    <name type="scientific">Sphaeroforma arctica JP610</name>
    <dbReference type="NCBI Taxonomy" id="667725"/>
    <lineage>
        <taxon>Eukaryota</taxon>
        <taxon>Ichthyosporea</taxon>
        <taxon>Ichthyophonida</taxon>
        <taxon>Sphaeroforma</taxon>
    </lineage>
</organism>
<evidence type="ECO:0000313" key="2">
    <source>
        <dbReference type="EMBL" id="KNC85803.1"/>
    </source>
</evidence>
<reference evidence="2 3" key="1">
    <citation type="submission" date="2011-02" db="EMBL/GenBank/DDBJ databases">
        <title>The Genome Sequence of Sphaeroforma arctica JP610.</title>
        <authorList>
            <consortium name="The Broad Institute Genome Sequencing Platform"/>
            <person name="Russ C."/>
            <person name="Cuomo C."/>
            <person name="Young S.K."/>
            <person name="Zeng Q."/>
            <person name="Gargeya S."/>
            <person name="Alvarado L."/>
            <person name="Berlin A."/>
            <person name="Chapman S.B."/>
            <person name="Chen Z."/>
            <person name="Freedman E."/>
            <person name="Gellesch M."/>
            <person name="Goldberg J."/>
            <person name="Griggs A."/>
            <person name="Gujja S."/>
            <person name="Heilman E."/>
            <person name="Heiman D."/>
            <person name="Howarth C."/>
            <person name="Mehta T."/>
            <person name="Neiman D."/>
            <person name="Pearson M."/>
            <person name="Roberts A."/>
            <person name="Saif S."/>
            <person name="Shea T."/>
            <person name="Shenoy N."/>
            <person name="Sisk P."/>
            <person name="Stolte C."/>
            <person name="Sykes S."/>
            <person name="White J."/>
            <person name="Yandava C."/>
            <person name="Burger G."/>
            <person name="Gray M.W."/>
            <person name="Holland P.W.H."/>
            <person name="King N."/>
            <person name="Lang F.B.F."/>
            <person name="Roger A.J."/>
            <person name="Ruiz-Trillo I."/>
            <person name="Haas B."/>
            <person name="Nusbaum C."/>
            <person name="Birren B."/>
        </authorList>
    </citation>
    <scope>NUCLEOTIDE SEQUENCE [LARGE SCALE GENOMIC DNA]</scope>
    <source>
        <strain evidence="2 3">JP610</strain>
    </source>
</reference>
<protein>
    <recommendedName>
        <fullName evidence="1">Methyltransferase FkbM domain-containing protein</fullName>
    </recommendedName>
</protein>
<proteinExistence type="predicted"/>
<dbReference type="RefSeq" id="XP_014159705.1">
    <property type="nucleotide sequence ID" value="XM_014304230.1"/>
</dbReference>
<evidence type="ECO:0000259" key="1">
    <source>
        <dbReference type="Pfam" id="PF05050"/>
    </source>
</evidence>
<dbReference type="AlphaFoldDB" id="A0A0L0GC22"/>
<dbReference type="Pfam" id="PF05050">
    <property type="entry name" value="Methyltransf_21"/>
    <property type="match status" value="1"/>
</dbReference>
<dbReference type="GeneID" id="25902532"/>
<dbReference type="OrthoDB" id="10006218at2759"/>
<evidence type="ECO:0000313" key="3">
    <source>
        <dbReference type="Proteomes" id="UP000054560"/>
    </source>
</evidence>
<dbReference type="eggNOG" id="ENOG502SR7U">
    <property type="taxonomic scope" value="Eukaryota"/>
</dbReference>
<dbReference type="SUPFAM" id="SSF53335">
    <property type="entry name" value="S-adenosyl-L-methionine-dependent methyltransferases"/>
    <property type="match status" value="1"/>
</dbReference>
<dbReference type="EMBL" id="KQ241683">
    <property type="protein sequence ID" value="KNC85803.1"/>
    <property type="molecule type" value="Genomic_DNA"/>
</dbReference>
<name>A0A0L0GC22_9EUKA</name>
<accession>A0A0L0GC22</accession>
<feature type="domain" description="Methyltransferase FkbM" evidence="1">
    <location>
        <begin position="28"/>
        <end position="216"/>
    </location>
</feature>
<gene>
    <name evidence="2" type="ORF">SARC_02028</name>
</gene>